<dbReference type="AlphaFoldDB" id="A0A259TY52"/>
<sequence length="1004" mass="109593">MLHRLAVFATALTLAACSGGSHTAGGPEGAPPEANAPVERPAEASGADIYPFEAAVRDFPNGLRAVVVPTGLPDIVSVQIVMGTGSRDEVEPGRSGFAHFFEHMMFRGTETMSADAYQTALKQMGGDQNAYTSDDRTVYHTTLLAEDLDQMLAMEADRFQNLSYSEADFRTEALAVLGEYNKNVANPIQKLFEVQRKAAYRDHTYRHTTMGFLEDIEAMPEAYDYAQSFFDRFYRPENAVVLIAGDVAPEATFALIEKHFGAWERGYTPPNVPTERPLAGPLYEHVDWAGPTPPWVTVAFRGPAAYPTDDNAASGDMQALDVISSLGFGPSSPLYQRLVVEEQVADVLAASFPDSRDPGLLTVLARVTDPADAAYVRDEIQKELARLTVQPPEAAKLADLKSALTYGFAAGLDNTKAIADAIVPVLSVTRDPQTLNEIYRTYASITPEAVREVAARTFTDRNMVVVTLAQGALSPQAMAAGSVDTHVAEARRAYEGTQRGNRPPMASDMSGDSPRVPLAPGDPEAVRVLPQPSPSPLVSLRLQFASGAADDPEGKEGLAAITAQMITDAGSRTRYYSEIQQALFPLAAGIGAQVDKEVTTLAGTVHRDNLEAYWDVVGRMILEPGFRQEDFSRVKTQTLNAIRTGLRAGNDEELGKEVLYERLYAGHPYGHLNAGHAEAVDALTLDDVRRFYREHYTLDRLTLGVAGDISDADLSQIRANLAMLPASGAARAAVPDAPEASGGLAVTLVEKPDARAVAISMGHPIGVTREHPDFVALDLVRSWLGEHRNSSAHLFQRIREVRGMNYGDYAYIEYYPGGMFSTMPPAGLARSSQIFQVWIRPVPPEQAHFALRIAKYELDKLVADGLSQEDFENTRAFLSKYVALLVSTQGRRLGYTQDQTYYGLMDYVTWYRSELAALTLADVNRAIREHITPDRMDVVMIAPNAGRLHDELILGTPSPMTYASEKSPEVLAEDAIIEVYDLDLAPGDVTVIPVENVFERPVFE</sequence>
<dbReference type="Pfam" id="PF00675">
    <property type="entry name" value="Peptidase_M16"/>
    <property type="match status" value="2"/>
</dbReference>
<feature type="chain" id="PRO_5012582202" description="Peptidase M16" evidence="3">
    <location>
        <begin position="24"/>
        <end position="1004"/>
    </location>
</feature>
<dbReference type="FunCoup" id="A0A259TY52">
    <property type="interactions" value="143"/>
</dbReference>
<evidence type="ECO:0000256" key="3">
    <source>
        <dbReference type="SAM" id="SignalP"/>
    </source>
</evidence>
<dbReference type="EMBL" id="MQWB01000001">
    <property type="protein sequence ID" value="OZC02679.1"/>
    <property type="molecule type" value="Genomic_DNA"/>
</dbReference>
<protein>
    <recommendedName>
        <fullName evidence="8">Peptidase M16</fullName>
    </recommendedName>
</protein>
<dbReference type="InterPro" id="IPR011765">
    <property type="entry name" value="Pept_M16_N"/>
</dbReference>
<feature type="domain" description="Peptidase M16 N-terminal" evidence="4">
    <location>
        <begin position="533"/>
        <end position="642"/>
    </location>
</feature>
<proteinExistence type="inferred from homology"/>
<dbReference type="OrthoDB" id="9811314at2"/>
<comment type="similarity">
    <text evidence="1">Belongs to the peptidase M16 family.</text>
</comment>
<dbReference type="PROSITE" id="PS51257">
    <property type="entry name" value="PROKAR_LIPOPROTEIN"/>
    <property type="match status" value="1"/>
</dbReference>
<organism evidence="6 7">
    <name type="scientific">Rubricoccus marinus</name>
    <dbReference type="NCBI Taxonomy" id="716817"/>
    <lineage>
        <taxon>Bacteria</taxon>
        <taxon>Pseudomonadati</taxon>
        <taxon>Rhodothermota</taxon>
        <taxon>Rhodothermia</taxon>
        <taxon>Rhodothermales</taxon>
        <taxon>Rubricoccaceae</taxon>
        <taxon>Rubricoccus</taxon>
    </lineage>
</organism>
<dbReference type="Pfam" id="PF05193">
    <property type="entry name" value="Peptidase_M16_C"/>
    <property type="match status" value="2"/>
</dbReference>
<name>A0A259TY52_9BACT</name>
<dbReference type="InParanoid" id="A0A259TY52"/>
<dbReference type="PANTHER" id="PTHR11851:SF49">
    <property type="entry name" value="MITOCHONDRIAL-PROCESSING PEPTIDASE SUBUNIT ALPHA"/>
    <property type="match status" value="1"/>
</dbReference>
<keyword evidence="3" id="KW-0732">Signal</keyword>
<dbReference type="Gene3D" id="3.30.830.10">
    <property type="entry name" value="Metalloenzyme, LuxS/M16 peptidase-like"/>
    <property type="match status" value="4"/>
</dbReference>
<dbReference type="InterPro" id="IPR011249">
    <property type="entry name" value="Metalloenz_LuxS/M16"/>
</dbReference>
<reference evidence="6 7" key="1">
    <citation type="submission" date="2016-11" db="EMBL/GenBank/DDBJ databases">
        <title>Study of marine rhodopsin-containing bacteria.</title>
        <authorList>
            <person name="Yoshizawa S."/>
            <person name="Kumagai Y."/>
            <person name="Kogure K."/>
        </authorList>
    </citation>
    <scope>NUCLEOTIDE SEQUENCE [LARGE SCALE GENOMIC DNA]</scope>
    <source>
        <strain evidence="6 7">SG-29</strain>
    </source>
</reference>
<dbReference type="InterPro" id="IPR050361">
    <property type="entry name" value="MPP/UQCRC_Complex"/>
</dbReference>
<dbReference type="PANTHER" id="PTHR11851">
    <property type="entry name" value="METALLOPROTEASE"/>
    <property type="match status" value="1"/>
</dbReference>
<dbReference type="GO" id="GO:0046872">
    <property type="term" value="F:metal ion binding"/>
    <property type="evidence" value="ECO:0007669"/>
    <property type="project" value="InterPro"/>
</dbReference>
<dbReference type="InterPro" id="IPR007863">
    <property type="entry name" value="Peptidase_M16_C"/>
</dbReference>
<feature type="region of interest" description="Disordered" evidence="2">
    <location>
        <begin position="19"/>
        <end position="43"/>
    </location>
</feature>
<feature type="region of interest" description="Disordered" evidence="2">
    <location>
        <begin position="493"/>
        <end position="532"/>
    </location>
</feature>
<accession>A0A259TY52</accession>
<feature type="domain" description="Peptidase M16 N-terminal" evidence="4">
    <location>
        <begin position="74"/>
        <end position="210"/>
    </location>
</feature>
<evidence type="ECO:0000256" key="2">
    <source>
        <dbReference type="SAM" id="MobiDB-lite"/>
    </source>
</evidence>
<feature type="domain" description="Peptidase M16 C-terminal" evidence="5">
    <location>
        <begin position="683"/>
        <end position="876"/>
    </location>
</feature>
<keyword evidence="7" id="KW-1185">Reference proteome</keyword>
<feature type="signal peptide" evidence="3">
    <location>
        <begin position="1"/>
        <end position="23"/>
    </location>
</feature>
<evidence type="ECO:0000256" key="1">
    <source>
        <dbReference type="ARBA" id="ARBA00007261"/>
    </source>
</evidence>
<evidence type="ECO:0008006" key="8">
    <source>
        <dbReference type="Google" id="ProtNLM"/>
    </source>
</evidence>
<gene>
    <name evidence="6" type="ORF">BSZ36_06640</name>
</gene>
<comment type="caution">
    <text evidence="6">The sequence shown here is derived from an EMBL/GenBank/DDBJ whole genome shotgun (WGS) entry which is preliminary data.</text>
</comment>
<evidence type="ECO:0000259" key="4">
    <source>
        <dbReference type="Pfam" id="PF00675"/>
    </source>
</evidence>
<feature type="domain" description="Peptidase M16 C-terminal" evidence="5">
    <location>
        <begin position="225"/>
        <end position="404"/>
    </location>
</feature>
<dbReference type="SUPFAM" id="SSF63411">
    <property type="entry name" value="LuxS/MPP-like metallohydrolase"/>
    <property type="match status" value="4"/>
</dbReference>
<evidence type="ECO:0000313" key="7">
    <source>
        <dbReference type="Proteomes" id="UP000216446"/>
    </source>
</evidence>
<evidence type="ECO:0000259" key="5">
    <source>
        <dbReference type="Pfam" id="PF05193"/>
    </source>
</evidence>
<evidence type="ECO:0000313" key="6">
    <source>
        <dbReference type="EMBL" id="OZC02679.1"/>
    </source>
</evidence>
<dbReference type="RefSeq" id="WP_094547157.1">
    <property type="nucleotide sequence ID" value="NZ_MQWB01000001.1"/>
</dbReference>
<dbReference type="Proteomes" id="UP000216446">
    <property type="component" value="Unassembled WGS sequence"/>
</dbReference>